<dbReference type="Proteomes" id="UP000032000">
    <property type="component" value="Segment"/>
</dbReference>
<keyword evidence="2" id="KW-1185">Reference proteome</keyword>
<dbReference type="EMBL" id="KJ000058">
    <property type="protein sequence ID" value="AHJ86782.1"/>
    <property type="molecule type" value="Genomic_DNA"/>
</dbReference>
<gene>
    <name evidence="1" type="ORF">STP4a_185</name>
</gene>
<dbReference type="KEGG" id="vg:23681201"/>
<reference evidence="1" key="1">
    <citation type="submission" date="2015-06" db="EMBL/GenBank/DDBJ databases">
        <title>Genomic characterization of STP4-a, a novel T4 virulent phage infecting Salmonella.</title>
        <authorList>
            <person name="Li M."/>
            <person name="Wang J."/>
            <person name="Lin H."/>
            <person name="Han F."/>
        </authorList>
    </citation>
    <scope>NUCLEOTIDE SEQUENCE [LARGE SCALE GENOMIC DNA]</scope>
</reference>
<proteinExistence type="predicted"/>
<dbReference type="Pfam" id="PF11110">
    <property type="entry name" value="Phage_hub_GP28"/>
    <property type="match status" value="1"/>
</dbReference>
<dbReference type="RefSeq" id="YP_009126135.1">
    <property type="nucleotide sequence ID" value="NC_026607.2"/>
</dbReference>
<evidence type="ECO:0000313" key="2">
    <source>
        <dbReference type="Proteomes" id="UP000032000"/>
    </source>
</evidence>
<evidence type="ECO:0000313" key="1">
    <source>
        <dbReference type="EMBL" id="AHJ86782.1"/>
    </source>
</evidence>
<sequence length="175" mass="19974">MNLNLILPIKKIKCNNKEISIPKLGLKHHHLIKEVRDLSENMGILLDSIHPGLTAAESDLVCLHLLEFNGKLKSTVTKDGFTYNINDIYICQRLEFQYQGITFYFRSPERYEVFTTVDKMLSSCFIKTNLSDEAPDFLRMPAFVSKWADDITNMIAIPGPHEPIKGTSKILGLFE</sequence>
<name>A0A0B4L943_9CAUD</name>
<accession>A0A0B4L943</accession>
<dbReference type="GeneID" id="23681201"/>
<dbReference type="InterPro" id="IPR024342">
    <property type="entry name" value="Phage_T4_Gp28"/>
</dbReference>
<protein>
    <submittedName>
        <fullName evidence="1">Baseplate hub distal subunit</fullName>
    </submittedName>
</protein>
<organism evidence="1 2">
    <name type="scientific">Salmonella phage STP4-a</name>
    <dbReference type="NCBI Taxonomy" id="1445860"/>
    <lineage>
        <taxon>Viruses</taxon>
        <taxon>Duplodnaviria</taxon>
        <taxon>Heunggongvirae</taxon>
        <taxon>Uroviricota</taxon>
        <taxon>Caudoviricetes</taxon>
        <taxon>Pantevenvirales</taxon>
        <taxon>Straboviridae</taxon>
        <taxon>Tevenvirinae</taxon>
        <taxon>Gelderlandvirus</taxon>
        <taxon>Gelderlandvirus stp4a</taxon>
    </lineage>
</organism>